<dbReference type="Gene3D" id="3.50.50.60">
    <property type="entry name" value="FAD/NAD(P)-binding domain"/>
    <property type="match status" value="2"/>
</dbReference>
<evidence type="ECO:0000313" key="6">
    <source>
        <dbReference type="Proteomes" id="UP001500909"/>
    </source>
</evidence>
<dbReference type="RefSeq" id="WP_346097342.1">
    <property type="nucleotide sequence ID" value="NZ_BAAABY010000033.1"/>
</dbReference>
<name>A0ABP3KFG9_9ACTN</name>
<sequence>MGEHGRAERRYDVVVVGGGAAGLSGALALVRARRSVLVLDDGRPRNATADRTHNFLTRDGTPPAELLAAGRAEVTAYGGGIEAGVVVAAERCPDGFRVSLASGPPVVARRLLVATGLVDELPDVPGLAERWGRDVLHCPYCHGWEARDRAIGVLATGPLAARQALMWRQWSATVTLLLHGSPEPGAEERERLAARSVDVVPGRVAELEVADDRLAGVRLADGRRLPCRALVVEPRFTARAEALAALGVAATEERSAGEVVGSSVAAAPSGATDVPGVWVAGNVTSLSDQVIGAAAAGVQAAQAINSDLVEEDTRRAVAAYRRRG</sequence>
<keyword evidence="2" id="KW-0560">Oxidoreductase</keyword>
<dbReference type="InterPro" id="IPR050097">
    <property type="entry name" value="Ferredoxin-NADP_redctase_2"/>
</dbReference>
<dbReference type="EMBL" id="BAAABY010000033">
    <property type="protein sequence ID" value="GAA0478635.1"/>
    <property type="molecule type" value="Genomic_DNA"/>
</dbReference>
<keyword evidence="6" id="KW-1185">Reference proteome</keyword>
<comment type="caution">
    <text evidence="5">The sequence shown here is derived from an EMBL/GenBank/DDBJ whole genome shotgun (WGS) entry which is preliminary data.</text>
</comment>
<dbReference type="SUPFAM" id="SSF51905">
    <property type="entry name" value="FAD/NAD(P)-binding domain"/>
    <property type="match status" value="1"/>
</dbReference>
<reference evidence="6" key="1">
    <citation type="journal article" date="2019" name="Int. J. Syst. Evol. Microbiol.">
        <title>The Global Catalogue of Microorganisms (GCM) 10K type strain sequencing project: providing services to taxonomists for standard genome sequencing and annotation.</title>
        <authorList>
            <consortium name="The Broad Institute Genomics Platform"/>
            <consortium name="The Broad Institute Genome Sequencing Center for Infectious Disease"/>
            <person name="Wu L."/>
            <person name="Ma J."/>
        </authorList>
    </citation>
    <scope>NUCLEOTIDE SEQUENCE [LARGE SCALE GENOMIC DNA]</scope>
    <source>
        <strain evidence="6">JCM 4805</strain>
    </source>
</reference>
<dbReference type="InterPro" id="IPR023753">
    <property type="entry name" value="FAD/NAD-binding_dom"/>
</dbReference>
<dbReference type="Proteomes" id="UP001500909">
    <property type="component" value="Unassembled WGS sequence"/>
</dbReference>
<dbReference type="InterPro" id="IPR036188">
    <property type="entry name" value="FAD/NAD-bd_sf"/>
</dbReference>
<gene>
    <name evidence="5" type="ORF">GCM10010361_49040</name>
</gene>
<comment type="catalytic activity">
    <reaction evidence="3">
        <text>[thioredoxin]-dithiol + NADP(+) = [thioredoxin]-disulfide + NADPH + H(+)</text>
        <dbReference type="Rhea" id="RHEA:20345"/>
        <dbReference type="Rhea" id="RHEA-COMP:10698"/>
        <dbReference type="Rhea" id="RHEA-COMP:10700"/>
        <dbReference type="ChEBI" id="CHEBI:15378"/>
        <dbReference type="ChEBI" id="CHEBI:29950"/>
        <dbReference type="ChEBI" id="CHEBI:50058"/>
        <dbReference type="ChEBI" id="CHEBI:57783"/>
        <dbReference type="ChEBI" id="CHEBI:58349"/>
        <dbReference type="EC" id="1.8.1.9"/>
    </reaction>
</comment>
<dbReference type="PRINTS" id="PR00469">
    <property type="entry name" value="PNDRDTASEII"/>
</dbReference>
<dbReference type="Pfam" id="PF07992">
    <property type="entry name" value="Pyr_redox_2"/>
    <property type="match status" value="1"/>
</dbReference>
<dbReference type="PRINTS" id="PR00368">
    <property type="entry name" value="FADPNR"/>
</dbReference>
<dbReference type="PANTHER" id="PTHR48105">
    <property type="entry name" value="THIOREDOXIN REDUCTASE 1-RELATED-RELATED"/>
    <property type="match status" value="1"/>
</dbReference>
<organism evidence="5 6">
    <name type="scientific">Streptomyces olivaceiscleroticus</name>
    <dbReference type="NCBI Taxonomy" id="68245"/>
    <lineage>
        <taxon>Bacteria</taxon>
        <taxon>Bacillati</taxon>
        <taxon>Actinomycetota</taxon>
        <taxon>Actinomycetes</taxon>
        <taxon>Kitasatosporales</taxon>
        <taxon>Streptomycetaceae</taxon>
        <taxon>Streptomyces</taxon>
    </lineage>
</organism>
<accession>A0ABP3KFG9</accession>
<keyword evidence="1" id="KW-0285">Flavoprotein</keyword>
<evidence type="ECO:0000256" key="3">
    <source>
        <dbReference type="ARBA" id="ARBA00048132"/>
    </source>
</evidence>
<evidence type="ECO:0000256" key="1">
    <source>
        <dbReference type="ARBA" id="ARBA00022630"/>
    </source>
</evidence>
<proteinExistence type="predicted"/>
<evidence type="ECO:0000256" key="2">
    <source>
        <dbReference type="ARBA" id="ARBA00023002"/>
    </source>
</evidence>
<evidence type="ECO:0000313" key="5">
    <source>
        <dbReference type="EMBL" id="GAA0478635.1"/>
    </source>
</evidence>
<feature type="domain" description="FAD/NAD(P)-binding" evidence="4">
    <location>
        <begin position="11"/>
        <end position="297"/>
    </location>
</feature>
<evidence type="ECO:0000259" key="4">
    <source>
        <dbReference type="Pfam" id="PF07992"/>
    </source>
</evidence>
<protein>
    <submittedName>
        <fullName evidence="5">NAD(P)/FAD-dependent oxidoreductase</fullName>
    </submittedName>
</protein>